<accession>A0ABW9YAF2</accession>
<sequence length="436" mass="49487">MELSYVGADNNSGTEDHRLSTGSYYTPFDATKFFWNKFFAQSYEARGDNLDEWIHRTHFIEPAVGAGALVFGLLLKLCELGASENVLSQIRMDLCDINSSALDFVRDQIDQIERVAQFTLPNVKLHHSDFLHWEPKLEEASEPFVFANPPFVKNPPNAYWKNSFADFSEKALHITHPRGYVAFIVPLSLCFSREYSNLRRQIRDDGRAFAFSNFDNIPDTLFKSGKPKSKNSNKSNSQRCTIFTGVPSKHPSLQATRLLRWQAAERENLLSSQPELVDISGYERDDQFPRPVRQDQVLSYSRARPSGTLSDLVTPTGEFLVAVSTVARNFIGVREAYSPGTNLFSFPKDQDRLRFLAAISTDEFMNHWLMLGDGFHVTRDNVLSFPMNASLAAVIDSKLECMARAWANRALYRSEKLNSGRVVTSYNFRPVMSLMA</sequence>
<dbReference type="CDD" id="cd02440">
    <property type="entry name" value="AdoMet_MTases"/>
    <property type="match status" value="1"/>
</dbReference>
<dbReference type="Gene3D" id="3.40.50.150">
    <property type="entry name" value="Vaccinia Virus protein VP39"/>
    <property type="match status" value="1"/>
</dbReference>
<dbReference type="SUPFAM" id="SSF53335">
    <property type="entry name" value="S-adenosyl-L-methionine-dependent methyltransferases"/>
    <property type="match status" value="1"/>
</dbReference>
<organism evidence="1 2">
    <name type="scientific">Paragemmobacter ruber</name>
    <dbReference type="NCBI Taxonomy" id="1985673"/>
    <lineage>
        <taxon>Bacteria</taxon>
        <taxon>Pseudomonadati</taxon>
        <taxon>Pseudomonadota</taxon>
        <taxon>Alphaproteobacteria</taxon>
        <taxon>Rhodobacterales</taxon>
        <taxon>Paracoccaceae</taxon>
        <taxon>Paragemmobacter</taxon>
    </lineage>
</organism>
<proteinExistence type="predicted"/>
<dbReference type="EMBL" id="JAAATW010000008">
    <property type="protein sequence ID" value="NBE09598.1"/>
    <property type="molecule type" value="Genomic_DNA"/>
</dbReference>
<protein>
    <submittedName>
        <fullName evidence="1">Uncharacterized protein</fullName>
    </submittedName>
</protein>
<keyword evidence="2" id="KW-1185">Reference proteome</keyword>
<evidence type="ECO:0000313" key="1">
    <source>
        <dbReference type="EMBL" id="NBE09598.1"/>
    </source>
</evidence>
<reference evidence="2" key="1">
    <citation type="submission" date="2020-01" db="EMBL/GenBank/DDBJ databases">
        <title>Sphingomonas sp. strain CSW-10.</title>
        <authorList>
            <person name="Chen W.-M."/>
        </authorList>
    </citation>
    <scope>NUCLEOTIDE SEQUENCE [LARGE SCALE GENOMIC DNA]</scope>
    <source>
        <strain evidence="2">CCP-1</strain>
    </source>
</reference>
<gene>
    <name evidence="1" type="ORF">GU920_18810</name>
</gene>
<dbReference type="Proteomes" id="UP001517376">
    <property type="component" value="Unassembled WGS sequence"/>
</dbReference>
<dbReference type="InterPro" id="IPR029063">
    <property type="entry name" value="SAM-dependent_MTases_sf"/>
</dbReference>
<comment type="caution">
    <text evidence="1">The sequence shown here is derived from an EMBL/GenBank/DDBJ whole genome shotgun (WGS) entry which is preliminary data.</text>
</comment>
<name>A0ABW9YAF2_9RHOB</name>
<dbReference type="RefSeq" id="WP_161768652.1">
    <property type="nucleotide sequence ID" value="NZ_JAAATW010000008.1"/>
</dbReference>
<evidence type="ECO:0000313" key="2">
    <source>
        <dbReference type="Proteomes" id="UP001517376"/>
    </source>
</evidence>
<dbReference type="PRINTS" id="PR00507">
    <property type="entry name" value="N12N6MTFRASE"/>
</dbReference>